<accession>A0ABS6AUS2</accession>
<organism evidence="1 2">
    <name type="scientific">Nocardia albiluteola</name>
    <dbReference type="NCBI Taxonomy" id="2842303"/>
    <lineage>
        <taxon>Bacteria</taxon>
        <taxon>Bacillati</taxon>
        <taxon>Actinomycetota</taxon>
        <taxon>Actinomycetes</taxon>
        <taxon>Mycobacteriales</taxon>
        <taxon>Nocardiaceae</taxon>
        <taxon>Nocardia</taxon>
    </lineage>
</organism>
<dbReference type="EMBL" id="JAHKNI010000002">
    <property type="protein sequence ID" value="MBU3061628.1"/>
    <property type="molecule type" value="Genomic_DNA"/>
</dbReference>
<keyword evidence="2" id="KW-1185">Reference proteome</keyword>
<evidence type="ECO:0000313" key="2">
    <source>
        <dbReference type="Proteomes" id="UP000733379"/>
    </source>
</evidence>
<dbReference type="RefSeq" id="WP_215916480.1">
    <property type="nucleotide sequence ID" value="NZ_JAHKNI010000002.1"/>
</dbReference>
<protein>
    <submittedName>
        <fullName evidence="1">DUF3106 domain-containing protein</fullName>
    </submittedName>
</protein>
<gene>
    <name evidence="1" type="ORF">KO481_08835</name>
</gene>
<dbReference type="Pfam" id="PF11304">
    <property type="entry name" value="DUF3106"/>
    <property type="match status" value="1"/>
</dbReference>
<dbReference type="Proteomes" id="UP000733379">
    <property type="component" value="Unassembled WGS sequence"/>
</dbReference>
<sequence>MIPAEHRVNRSLFTTIASVESYPQIEKCAFPGDVTAFSVVGMTKPQRDPSIDRLRHDVDDIYELLDDTNRTAHTTQAAVRGVDLRLRRFQRTTGHQFGVVLGMLRQHNKRFERLGQQTAERFKETTERFDQLEHQTTERFNETAQRFDQLEHQTTERFNETAQRFDQLEHQTTERFNETAERFNRLDNQLGEIVQLLQSR</sequence>
<reference evidence="1 2" key="1">
    <citation type="submission" date="2021-06" db="EMBL/GenBank/DDBJ databases">
        <title>Actinomycetes sequencing.</title>
        <authorList>
            <person name="Shan Q."/>
        </authorList>
    </citation>
    <scope>NUCLEOTIDE SEQUENCE [LARGE SCALE GENOMIC DNA]</scope>
    <source>
        <strain evidence="1 2">NEAU-G5</strain>
    </source>
</reference>
<name>A0ABS6AUS2_9NOCA</name>
<evidence type="ECO:0000313" key="1">
    <source>
        <dbReference type="EMBL" id="MBU3061628.1"/>
    </source>
</evidence>
<dbReference type="Gene3D" id="3.90.20.10">
    <property type="match status" value="1"/>
</dbReference>
<proteinExistence type="predicted"/>
<comment type="caution">
    <text evidence="1">The sequence shown here is derived from an EMBL/GenBank/DDBJ whole genome shotgun (WGS) entry which is preliminary data.</text>
</comment>
<dbReference type="InterPro" id="IPR021455">
    <property type="entry name" value="DUF3106"/>
</dbReference>